<gene>
    <name evidence="1" type="ORF">AVEN_247897_1</name>
</gene>
<dbReference type="OrthoDB" id="1046782at2759"/>
<evidence type="ECO:0000313" key="2">
    <source>
        <dbReference type="Proteomes" id="UP000499080"/>
    </source>
</evidence>
<name>A0A4Y2W9G6_ARAVE</name>
<protein>
    <submittedName>
        <fullName evidence="1">Uncharacterized protein</fullName>
    </submittedName>
</protein>
<accession>A0A4Y2W9G6</accession>
<dbReference type="Proteomes" id="UP000499080">
    <property type="component" value="Unassembled WGS sequence"/>
</dbReference>
<comment type="caution">
    <text evidence="1">The sequence shown here is derived from an EMBL/GenBank/DDBJ whole genome shotgun (WGS) entry which is preliminary data.</text>
</comment>
<keyword evidence="2" id="KW-1185">Reference proteome</keyword>
<dbReference type="EMBL" id="BGPR01056755">
    <property type="protein sequence ID" value="GBO33214.1"/>
    <property type="molecule type" value="Genomic_DNA"/>
</dbReference>
<organism evidence="1 2">
    <name type="scientific">Araneus ventricosus</name>
    <name type="common">Orbweaver spider</name>
    <name type="synonym">Epeira ventricosa</name>
    <dbReference type="NCBI Taxonomy" id="182803"/>
    <lineage>
        <taxon>Eukaryota</taxon>
        <taxon>Metazoa</taxon>
        <taxon>Ecdysozoa</taxon>
        <taxon>Arthropoda</taxon>
        <taxon>Chelicerata</taxon>
        <taxon>Arachnida</taxon>
        <taxon>Araneae</taxon>
        <taxon>Araneomorphae</taxon>
        <taxon>Entelegynae</taxon>
        <taxon>Araneoidea</taxon>
        <taxon>Araneidae</taxon>
        <taxon>Araneus</taxon>
    </lineage>
</organism>
<proteinExistence type="predicted"/>
<sequence>MWDLCLSPPDGAATLIMKRPRRKRIRGLTPIDPNGNFLLSRMRSIQRGSIVIVKKFELEILTNLRVLDLPESEKHNFGIMSVCEYDNWKTIRATGMKFGMCSLNIICRFLPNFGQNPSTGSLSVCMSEVM</sequence>
<evidence type="ECO:0000313" key="1">
    <source>
        <dbReference type="EMBL" id="GBO33214.1"/>
    </source>
</evidence>
<reference evidence="1 2" key="1">
    <citation type="journal article" date="2019" name="Sci. Rep.">
        <title>Orb-weaving spider Araneus ventricosus genome elucidates the spidroin gene catalogue.</title>
        <authorList>
            <person name="Kono N."/>
            <person name="Nakamura H."/>
            <person name="Ohtoshi R."/>
            <person name="Moran D.A.P."/>
            <person name="Shinohara A."/>
            <person name="Yoshida Y."/>
            <person name="Fujiwara M."/>
            <person name="Mori M."/>
            <person name="Tomita M."/>
            <person name="Arakawa K."/>
        </authorList>
    </citation>
    <scope>NUCLEOTIDE SEQUENCE [LARGE SCALE GENOMIC DNA]</scope>
</reference>
<dbReference type="AlphaFoldDB" id="A0A4Y2W9G6"/>